<dbReference type="AlphaFoldDB" id="A0A494ULJ7"/>
<evidence type="ECO:0000256" key="1">
    <source>
        <dbReference type="SAM" id="SignalP"/>
    </source>
</evidence>
<evidence type="ECO:0008006" key="4">
    <source>
        <dbReference type="Google" id="ProtNLM"/>
    </source>
</evidence>
<dbReference type="GeneID" id="93883594"/>
<keyword evidence="1" id="KW-0732">Signal</keyword>
<protein>
    <recommendedName>
        <fullName evidence="4">Secreted protein</fullName>
    </recommendedName>
</protein>
<organism evidence="2 3">
    <name type="scientific">Streptomyces fungicidicus</name>
    <dbReference type="NCBI Taxonomy" id="68203"/>
    <lineage>
        <taxon>Bacteria</taxon>
        <taxon>Bacillati</taxon>
        <taxon>Actinomycetota</taxon>
        <taxon>Actinomycetes</taxon>
        <taxon>Kitasatosporales</taxon>
        <taxon>Streptomycetaceae</taxon>
        <taxon>Streptomyces</taxon>
    </lineage>
</organism>
<gene>
    <name evidence="2" type="ORF">CNQ36_12270</name>
</gene>
<dbReference type="EMBL" id="CP023407">
    <property type="protein sequence ID" value="AYL36142.1"/>
    <property type="molecule type" value="Genomic_DNA"/>
</dbReference>
<accession>A0A494ULJ7</accession>
<sequence>MRKFQKAAVVVAMLGSVGFLGAGVSHAGDEPMVELNNKQATTCAQDNSTEGLINIEDVNIGVSILGLTKNEANDTNSVACSTGFSVGGQH</sequence>
<evidence type="ECO:0000313" key="3">
    <source>
        <dbReference type="Proteomes" id="UP000282170"/>
    </source>
</evidence>
<dbReference type="KEGG" id="sfug:CNQ36_12270"/>
<dbReference type="RefSeq" id="WP_040907163.1">
    <property type="nucleotide sequence ID" value="NZ_CBDRCB010000047.1"/>
</dbReference>
<proteinExistence type="predicted"/>
<evidence type="ECO:0000313" key="2">
    <source>
        <dbReference type="EMBL" id="AYL36142.1"/>
    </source>
</evidence>
<name>A0A494ULJ7_9ACTN</name>
<feature type="signal peptide" evidence="1">
    <location>
        <begin position="1"/>
        <end position="27"/>
    </location>
</feature>
<dbReference type="Proteomes" id="UP000282170">
    <property type="component" value="Chromosome"/>
</dbReference>
<reference evidence="2 3" key="1">
    <citation type="submission" date="2017-09" db="EMBL/GenBank/DDBJ databases">
        <authorList>
            <person name="Zhang H."/>
            <person name="Hu S."/>
            <person name="Xu J."/>
            <person name="He Z."/>
        </authorList>
    </citation>
    <scope>NUCLEOTIDE SEQUENCE [LARGE SCALE GENOMIC DNA]</scope>
    <source>
        <strain evidence="2 3">TXX3120</strain>
    </source>
</reference>
<feature type="chain" id="PRO_5019820422" description="Secreted protein" evidence="1">
    <location>
        <begin position="28"/>
        <end position="90"/>
    </location>
</feature>
<keyword evidence="3" id="KW-1185">Reference proteome</keyword>